<evidence type="ECO:0008006" key="4">
    <source>
        <dbReference type="Google" id="ProtNLM"/>
    </source>
</evidence>
<protein>
    <recommendedName>
        <fullName evidence="4">Integral membrane protein</fullName>
    </recommendedName>
</protein>
<comment type="caution">
    <text evidence="2">The sequence shown here is derived from an EMBL/GenBank/DDBJ whole genome shotgun (WGS) entry which is preliminary data.</text>
</comment>
<dbReference type="RefSeq" id="WP_252809615.1">
    <property type="nucleotide sequence ID" value="NZ_BAAABM010000002.1"/>
</dbReference>
<evidence type="ECO:0000313" key="3">
    <source>
        <dbReference type="Proteomes" id="UP001501822"/>
    </source>
</evidence>
<accession>A0ABN0VQQ5</accession>
<evidence type="ECO:0000313" key="2">
    <source>
        <dbReference type="EMBL" id="GAA0314835.1"/>
    </source>
</evidence>
<reference evidence="2 3" key="1">
    <citation type="journal article" date="2019" name="Int. J. Syst. Evol. Microbiol.">
        <title>The Global Catalogue of Microorganisms (GCM) 10K type strain sequencing project: providing services to taxonomists for standard genome sequencing and annotation.</title>
        <authorList>
            <consortium name="The Broad Institute Genomics Platform"/>
            <consortium name="The Broad Institute Genome Sequencing Center for Infectious Disease"/>
            <person name="Wu L."/>
            <person name="Ma J."/>
        </authorList>
    </citation>
    <scope>NUCLEOTIDE SEQUENCE [LARGE SCALE GENOMIC DNA]</scope>
    <source>
        <strain evidence="2 3">JCM 3146</strain>
    </source>
</reference>
<feature type="transmembrane region" description="Helical" evidence="1">
    <location>
        <begin position="122"/>
        <end position="148"/>
    </location>
</feature>
<dbReference type="EMBL" id="BAAABM010000002">
    <property type="protein sequence ID" value="GAA0314835.1"/>
    <property type="molecule type" value="Genomic_DNA"/>
</dbReference>
<sequence length="207" mass="23455">MNEAPGCITVPAMIIVVPIRLLWELLALIGRLVGRYVLRPLGWLVYHGLIRPVAWLVRVLVILPLRWVAETILAPLGRAVYRYLLRPVGRALAWCLAIVLLPFAYAAHWIGRGLAALWRAAWPLLAALGRGVAHLWRLAGVVLFHLLVRPVRWFWRVFLRPVLRALAVVWRVTVLTPARWVRVNILKPAGAAVRSVFRALGLDTRRP</sequence>
<proteinExistence type="predicted"/>
<keyword evidence="1" id="KW-0472">Membrane</keyword>
<organism evidence="2 3">
    <name type="scientific">Actinoallomurus spadix</name>
    <dbReference type="NCBI Taxonomy" id="79912"/>
    <lineage>
        <taxon>Bacteria</taxon>
        <taxon>Bacillati</taxon>
        <taxon>Actinomycetota</taxon>
        <taxon>Actinomycetes</taxon>
        <taxon>Streptosporangiales</taxon>
        <taxon>Thermomonosporaceae</taxon>
        <taxon>Actinoallomurus</taxon>
    </lineage>
</organism>
<feature type="transmembrane region" description="Helical" evidence="1">
    <location>
        <begin position="53"/>
        <end position="76"/>
    </location>
</feature>
<dbReference type="Proteomes" id="UP001501822">
    <property type="component" value="Unassembled WGS sequence"/>
</dbReference>
<keyword evidence="1" id="KW-0812">Transmembrane</keyword>
<keyword evidence="3" id="KW-1185">Reference proteome</keyword>
<evidence type="ECO:0000256" key="1">
    <source>
        <dbReference type="SAM" id="Phobius"/>
    </source>
</evidence>
<name>A0ABN0VQQ5_9ACTN</name>
<keyword evidence="1" id="KW-1133">Transmembrane helix</keyword>
<gene>
    <name evidence="2" type="ORF">GCM10010151_01130</name>
</gene>
<feature type="transmembrane region" description="Helical" evidence="1">
    <location>
        <begin position="88"/>
        <end position="110"/>
    </location>
</feature>
<feature type="transmembrane region" description="Helical" evidence="1">
    <location>
        <begin position="12"/>
        <end position="33"/>
    </location>
</feature>